<dbReference type="NCBIfam" id="TIGR03663">
    <property type="entry name" value="flippase activity-associated protein Agl23"/>
    <property type="match status" value="1"/>
</dbReference>
<feature type="transmembrane region" description="Helical" evidence="1">
    <location>
        <begin position="263"/>
        <end position="296"/>
    </location>
</feature>
<name>A0A4P6JMG1_KTERU</name>
<dbReference type="Proteomes" id="UP000290365">
    <property type="component" value="Chromosome"/>
</dbReference>
<sequence length="297" mass="33698">MVKNLETLLLGKESCPLKPFKLKLDKEARQSSRKIDYGSAGKGLSRKNDTDAIAEASPENLTGSIPVEAEELSAKEPQKYTWPGWQRLWLWIPFWILIILAAFLRFWHLGDRPLHFDESEHAHYSSVLLQNLQHWSWCYGLNHAPANYACYQYNPLLHGPFQFHIIALVYQISQWLGVPDHGVNNTTARIAAALLGTVIVGLPYFLRDYLGNIAAWLASFFLAVSPSMVYFSRFTREDIYMACFTLTLVVAIARYMREQKIRWIILAAASFALSYATSEATFLTIAIFGSFLGALIV</sequence>
<dbReference type="OrthoDB" id="134672at2"/>
<keyword evidence="1" id="KW-0472">Membrane</keyword>
<organism evidence="3 4">
    <name type="scientific">Ktedonosporobacter rubrisoli</name>
    <dbReference type="NCBI Taxonomy" id="2509675"/>
    <lineage>
        <taxon>Bacteria</taxon>
        <taxon>Bacillati</taxon>
        <taxon>Chloroflexota</taxon>
        <taxon>Ktedonobacteria</taxon>
        <taxon>Ktedonobacterales</taxon>
        <taxon>Ktedonosporobacteraceae</taxon>
        <taxon>Ktedonosporobacter</taxon>
    </lineage>
</organism>
<keyword evidence="1" id="KW-0812">Transmembrane</keyword>
<dbReference type="Pfam" id="PF13231">
    <property type="entry name" value="PMT_2"/>
    <property type="match status" value="1"/>
</dbReference>
<dbReference type="KEGG" id="kbs:EPA93_10010"/>
<gene>
    <name evidence="3" type="ORF">EPA93_10010</name>
</gene>
<keyword evidence="4" id="KW-1185">Reference proteome</keyword>
<evidence type="ECO:0000259" key="2">
    <source>
        <dbReference type="Pfam" id="PF13231"/>
    </source>
</evidence>
<feature type="transmembrane region" description="Helical" evidence="1">
    <location>
        <begin position="213"/>
        <end position="233"/>
    </location>
</feature>
<dbReference type="InterPro" id="IPR038731">
    <property type="entry name" value="RgtA/B/C-like"/>
</dbReference>
<feature type="transmembrane region" description="Helical" evidence="1">
    <location>
        <begin position="188"/>
        <end position="206"/>
    </location>
</feature>
<evidence type="ECO:0000313" key="4">
    <source>
        <dbReference type="Proteomes" id="UP000290365"/>
    </source>
</evidence>
<evidence type="ECO:0000256" key="1">
    <source>
        <dbReference type="SAM" id="Phobius"/>
    </source>
</evidence>
<feature type="transmembrane region" description="Helical" evidence="1">
    <location>
        <begin position="88"/>
        <end position="107"/>
    </location>
</feature>
<feature type="transmembrane region" description="Helical" evidence="1">
    <location>
        <begin position="239"/>
        <end position="256"/>
    </location>
</feature>
<dbReference type="PANTHER" id="PTHR41710">
    <property type="entry name" value="GLYCOSYL TRANSFERASE, FAMILY 39"/>
    <property type="match status" value="1"/>
</dbReference>
<protein>
    <submittedName>
        <fullName evidence="3">TIGR03663 family protein</fullName>
    </submittedName>
</protein>
<proteinExistence type="predicted"/>
<dbReference type="InterPro" id="IPR019962">
    <property type="entry name" value="CHP03663"/>
</dbReference>
<keyword evidence="1" id="KW-1133">Transmembrane helix</keyword>
<accession>A0A4P6JMG1</accession>
<dbReference type="AlphaFoldDB" id="A0A4P6JMG1"/>
<evidence type="ECO:0000313" key="3">
    <source>
        <dbReference type="EMBL" id="QBD76323.1"/>
    </source>
</evidence>
<feature type="domain" description="Glycosyltransferase RgtA/B/C/D-like" evidence="2">
    <location>
        <begin position="158"/>
        <end position="288"/>
    </location>
</feature>
<reference evidence="3 4" key="1">
    <citation type="submission" date="2019-01" db="EMBL/GenBank/DDBJ databases">
        <title>Ktedonosporobacter rubrisoli SCAWS-G2.</title>
        <authorList>
            <person name="Huang Y."/>
            <person name="Yan B."/>
        </authorList>
    </citation>
    <scope>NUCLEOTIDE SEQUENCE [LARGE SCALE GENOMIC DNA]</scope>
    <source>
        <strain evidence="3 4">SCAWS-G2</strain>
    </source>
</reference>
<dbReference type="PANTHER" id="PTHR41710:SF2">
    <property type="entry name" value="GLYCOSYL TRANSFERASE FAMILY 39_83 DOMAIN-CONTAINING PROTEIN"/>
    <property type="match status" value="1"/>
</dbReference>
<dbReference type="EMBL" id="CP035758">
    <property type="protein sequence ID" value="QBD76323.1"/>
    <property type="molecule type" value="Genomic_DNA"/>
</dbReference>